<protein>
    <submittedName>
        <fullName evidence="1">Uncharacterized protein</fullName>
    </submittedName>
</protein>
<gene>
    <name evidence="1" type="ORF">RUMGNA_03297</name>
</gene>
<accession>A7B6T3</accession>
<evidence type="ECO:0000313" key="1">
    <source>
        <dbReference type="EMBL" id="EDN76195.1"/>
    </source>
</evidence>
<comment type="caution">
    <text evidence="1">The sequence shown here is derived from an EMBL/GenBank/DDBJ whole genome shotgun (WGS) entry which is preliminary data.</text>
</comment>
<sequence>MSFLNKLADGKLRSQEAHIEYFSILTRKSKLETSC</sequence>
<evidence type="ECO:0000313" key="2">
    <source>
        <dbReference type="Proteomes" id="UP000004410"/>
    </source>
</evidence>
<name>A7B6T3_MEDG7</name>
<dbReference type="AlphaFoldDB" id="A7B6T3"/>
<proteinExistence type="predicted"/>
<reference evidence="1 2" key="1">
    <citation type="submission" date="2007-04" db="EMBL/GenBank/DDBJ databases">
        <authorList>
            <person name="Fulton L."/>
            <person name="Clifton S."/>
            <person name="Fulton B."/>
            <person name="Xu J."/>
            <person name="Minx P."/>
            <person name="Pepin K.H."/>
            <person name="Johnson M."/>
            <person name="Thiruvilangam P."/>
            <person name="Bhonagiri V."/>
            <person name="Nash W.E."/>
            <person name="Mardis E.R."/>
            <person name="Wilson R.K."/>
        </authorList>
    </citation>
    <scope>NUCLEOTIDE SEQUENCE [LARGE SCALE GENOMIC DNA]</scope>
    <source>
        <strain evidence="1 2">ATCC 29149</strain>
    </source>
</reference>
<dbReference type="PaxDb" id="411470-RUMGNA_03297"/>
<dbReference type="EMBL" id="AAYG02000031">
    <property type="protein sequence ID" value="EDN76195.1"/>
    <property type="molecule type" value="Genomic_DNA"/>
</dbReference>
<dbReference type="Proteomes" id="UP000004410">
    <property type="component" value="Unassembled WGS sequence"/>
</dbReference>
<reference evidence="1 2" key="2">
    <citation type="submission" date="2007-06" db="EMBL/GenBank/DDBJ databases">
        <title>Draft genome sequence of Ruminococcus gnavus (ATCC 29149).</title>
        <authorList>
            <person name="Sudarsanam P."/>
            <person name="Ley R."/>
            <person name="Guruge J."/>
            <person name="Turnbaugh P.J."/>
            <person name="Mahowald M."/>
            <person name="Liep D."/>
            <person name="Gordon J."/>
        </authorList>
    </citation>
    <scope>NUCLEOTIDE SEQUENCE [LARGE SCALE GENOMIC DNA]</scope>
    <source>
        <strain evidence="1 2">ATCC 29149</strain>
    </source>
</reference>
<organism evidence="1 2">
    <name type="scientific">Mediterraneibacter gnavus (strain ATCC 29149 / DSM 114966 / JCM 6515 / VPI C7-9)</name>
    <name type="common">Ruminococcus gnavus</name>
    <dbReference type="NCBI Taxonomy" id="411470"/>
    <lineage>
        <taxon>Bacteria</taxon>
        <taxon>Bacillati</taxon>
        <taxon>Bacillota</taxon>
        <taxon>Clostridia</taxon>
        <taxon>Lachnospirales</taxon>
        <taxon>Lachnospiraceae</taxon>
        <taxon>Mediterraneibacter</taxon>
    </lineage>
</organism>